<dbReference type="InterPro" id="IPR021787">
    <property type="entry name" value="DUF3352"/>
</dbReference>
<accession>A0A928Z8H1</accession>
<evidence type="ECO:0000313" key="3">
    <source>
        <dbReference type="Proteomes" id="UP000621799"/>
    </source>
</evidence>
<keyword evidence="1" id="KW-0812">Transmembrane</keyword>
<keyword evidence="3" id="KW-1185">Reference proteome</keyword>
<sequence length="574" mass="63277">MKRSSSTFVAIALTVLLVIAGSLYWLRVKSPLSLLQGAPISAPEAALFIPKDAPLVASLLANPDRLQGLRQMRTPLLKRGESSAEFDRFKRSLLADTDLDYDRDIQPWLGDEVTLAITHLDGDGDRRNGTQPDYLVALAVKDAPKSREFLDLFWQNKAAAGADLEFEDYKGVELVSTKPQKSLFPLRSKTQKLNFNPFSSRSANVWASATVSDRFVLFANSADGLRQAINRVQVGDLNLTNSPTYQKALTYLTQKRLGLVYVDIARIAAWTSKTPMGSQRIANPLAIAFAADSRGLLADAMWLAQPDAFPTFPTIAKPVAALEYIPETSAFAIAGTDLDRLWQQLDRIRSSNPLLTRAIESAIDRWNANFGISLAEDIFSWVKGEYALALVPREDTQLDWVFVAQTSDTAAASIEHLDKIAADRGYSVGPFTLKGEHRVVAWTKLSAAEDESGSGPRLQLAAQVRGVRGNVDKYEIFTSSIEVMDRAFGAPRNGSLRSLEGFATGLGIFPAQNDGYLYANWDDSKLPLERQFPALKFIELAGESFFAHLKSFTTSSYKSDSGFERTGILFQLRS</sequence>
<dbReference type="Pfam" id="PF11832">
    <property type="entry name" value="DUF3352"/>
    <property type="match status" value="1"/>
</dbReference>
<evidence type="ECO:0000313" key="2">
    <source>
        <dbReference type="EMBL" id="MBE9042487.1"/>
    </source>
</evidence>
<reference evidence="2" key="1">
    <citation type="submission" date="2020-10" db="EMBL/GenBank/DDBJ databases">
        <authorList>
            <person name="Castelo-Branco R."/>
            <person name="Eusebio N."/>
            <person name="Adriana R."/>
            <person name="Vieira A."/>
            <person name="Brugerolle De Fraissinette N."/>
            <person name="Rezende De Castro R."/>
            <person name="Schneider M.P."/>
            <person name="Vasconcelos V."/>
            <person name="Leao P.N."/>
        </authorList>
    </citation>
    <scope>NUCLEOTIDE SEQUENCE</scope>
    <source>
        <strain evidence="2">LEGE 11467</strain>
    </source>
</reference>
<keyword evidence="1" id="KW-1133">Transmembrane helix</keyword>
<dbReference type="EMBL" id="JADEXN010000367">
    <property type="protein sequence ID" value="MBE9042487.1"/>
    <property type="molecule type" value="Genomic_DNA"/>
</dbReference>
<gene>
    <name evidence="2" type="ORF">IQ235_17080</name>
</gene>
<name>A0A928Z8H1_9CYAN</name>
<dbReference type="RefSeq" id="WP_264322647.1">
    <property type="nucleotide sequence ID" value="NZ_JADEXN010000367.1"/>
</dbReference>
<dbReference type="AlphaFoldDB" id="A0A928Z8H1"/>
<proteinExistence type="predicted"/>
<keyword evidence="1" id="KW-0472">Membrane</keyword>
<comment type="caution">
    <text evidence="2">The sequence shown here is derived from an EMBL/GenBank/DDBJ whole genome shotgun (WGS) entry which is preliminary data.</text>
</comment>
<protein>
    <submittedName>
        <fullName evidence="2">DUF3352 domain-containing protein</fullName>
    </submittedName>
</protein>
<evidence type="ECO:0000256" key="1">
    <source>
        <dbReference type="SAM" id="Phobius"/>
    </source>
</evidence>
<feature type="transmembrane region" description="Helical" evidence="1">
    <location>
        <begin position="7"/>
        <end position="26"/>
    </location>
</feature>
<dbReference type="Proteomes" id="UP000621799">
    <property type="component" value="Unassembled WGS sequence"/>
</dbReference>
<organism evidence="2 3">
    <name type="scientific">Zarconia navalis LEGE 11467</name>
    <dbReference type="NCBI Taxonomy" id="1828826"/>
    <lineage>
        <taxon>Bacteria</taxon>
        <taxon>Bacillati</taxon>
        <taxon>Cyanobacteriota</taxon>
        <taxon>Cyanophyceae</taxon>
        <taxon>Oscillatoriophycideae</taxon>
        <taxon>Oscillatoriales</taxon>
        <taxon>Oscillatoriales incertae sedis</taxon>
        <taxon>Zarconia</taxon>
        <taxon>Zarconia navalis</taxon>
    </lineage>
</organism>